<dbReference type="Pfam" id="PF00082">
    <property type="entry name" value="Peptidase_S8"/>
    <property type="match status" value="1"/>
</dbReference>
<evidence type="ECO:0000256" key="1">
    <source>
        <dbReference type="ARBA" id="ARBA00002076"/>
    </source>
</evidence>
<dbReference type="GO" id="GO:0004252">
    <property type="term" value="F:serine-type endopeptidase activity"/>
    <property type="evidence" value="ECO:0007669"/>
    <property type="project" value="UniProtKB-UniRule"/>
</dbReference>
<dbReference type="InterPro" id="IPR041469">
    <property type="entry name" value="Subtilisin-like_FN3"/>
</dbReference>
<evidence type="ECO:0000256" key="13">
    <source>
        <dbReference type="SAM" id="SignalP"/>
    </source>
</evidence>
<dbReference type="PANTHER" id="PTHR10795">
    <property type="entry name" value="PROPROTEIN CONVERTASE SUBTILISIN/KEXIN"/>
    <property type="match status" value="1"/>
</dbReference>
<dbReference type="FunFam" id="3.30.70.80:FF:000003">
    <property type="entry name" value="Subtilisin-like protease SBT1.9"/>
    <property type="match status" value="1"/>
</dbReference>
<keyword evidence="10" id="KW-0325">Glycoprotein</keyword>
<feature type="domain" description="PA" evidence="15">
    <location>
        <begin position="423"/>
        <end position="472"/>
    </location>
</feature>
<dbReference type="FunFam" id="3.50.30.30:FF:000005">
    <property type="entry name" value="subtilisin-like protease SBT1.5"/>
    <property type="match status" value="1"/>
</dbReference>
<keyword evidence="5" id="KW-0964">Secreted</keyword>
<dbReference type="InParanoid" id="A0A2P5BJF0"/>
<feature type="domain" description="Peptidase S8/S53" evidence="14">
    <location>
        <begin position="153"/>
        <end position="619"/>
    </location>
</feature>
<dbReference type="Gene3D" id="3.50.30.30">
    <property type="match status" value="1"/>
</dbReference>
<dbReference type="STRING" id="63057.A0A2P5BJF0"/>
<dbReference type="InterPro" id="IPR003137">
    <property type="entry name" value="PA_domain"/>
</dbReference>
<keyword evidence="6 12" id="KW-0645">Protease</keyword>
<dbReference type="FunFam" id="3.40.50.200:FF:000006">
    <property type="entry name" value="Subtilisin-like protease SBT1.5"/>
    <property type="match status" value="1"/>
</dbReference>
<dbReference type="GO" id="GO:0009609">
    <property type="term" value="P:response to symbiotic bacterium"/>
    <property type="evidence" value="ECO:0007669"/>
    <property type="project" value="UniProtKB-ARBA"/>
</dbReference>
<dbReference type="Pfam" id="PF05922">
    <property type="entry name" value="Inhibitor_I9"/>
    <property type="match status" value="1"/>
</dbReference>
<evidence type="ECO:0000256" key="8">
    <source>
        <dbReference type="ARBA" id="ARBA00022801"/>
    </source>
</evidence>
<comment type="similarity">
    <text evidence="3 12">Belongs to the peptidase S8 family.</text>
</comment>
<dbReference type="Gene3D" id="3.30.70.80">
    <property type="entry name" value="Peptidase S8 propeptide/proteinase inhibitor I9"/>
    <property type="match status" value="1"/>
</dbReference>
<dbReference type="InterPro" id="IPR037045">
    <property type="entry name" value="S8pro/Inhibitor_I9_sf"/>
</dbReference>
<evidence type="ECO:0000256" key="6">
    <source>
        <dbReference type="ARBA" id="ARBA00022670"/>
    </source>
</evidence>
<dbReference type="AlphaFoldDB" id="A0A2P5BJF0"/>
<dbReference type="EMBL" id="JXTC01000510">
    <property type="protein sequence ID" value="PON48920.1"/>
    <property type="molecule type" value="Genomic_DNA"/>
</dbReference>
<dbReference type="Gene3D" id="2.60.40.2310">
    <property type="match status" value="1"/>
</dbReference>
<evidence type="ECO:0000259" key="15">
    <source>
        <dbReference type="Pfam" id="PF02225"/>
    </source>
</evidence>
<dbReference type="Pfam" id="PF17766">
    <property type="entry name" value="fn3_6"/>
    <property type="match status" value="1"/>
</dbReference>
<name>A0A2P5BJF0_TREOI</name>
<feature type="active site" description="Charge relay system" evidence="11 12">
    <location>
        <position position="233"/>
    </location>
</feature>
<comment type="function">
    <text evidence="1">Required for arbuscular mycorrhiza (AM) development during AM symbiosis with AM fungi (e.g. Glomeromycota intraradices).</text>
</comment>
<evidence type="ECO:0000256" key="3">
    <source>
        <dbReference type="ARBA" id="ARBA00011073"/>
    </source>
</evidence>
<dbReference type="InterPro" id="IPR010259">
    <property type="entry name" value="S8pro/Inhibitor_I9"/>
</dbReference>
<dbReference type="InterPro" id="IPR015500">
    <property type="entry name" value="Peptidase_S8_subtilisin-rel"/>
</dbReference>
<dbReference type="Gene3D" id="3.40.50.200">
    <property type="entry name" value="Peptidase S8/S53 domain"/>
    <property type="match status" value="1"/>
</dbReference>
<evidence type="ECO:0000256" key="12">
    <source>
        <dbReference type="PROSITE-ProRule" id="PRU01240"/>
    </source>
</evidence>
<evidence type="ECO:0000256" key="2">
    <source>
        <dbReference type="ARBA" id="ARBA00004271"/>
    </source>
</evidence>
<dbReference type="CDD" id="cd04852">
    <property type="entry name" value="Peptidases_S8_3"/>
    <property type="match status" value="1"/>
</dbReference>
<keyword evidence="8 12" id="KW-0378">Hydrolase</keyword>
<evidence type="ECO:0000313" key="18">
    <source>
        <dbReference type="EMBL" id="PON48920.1"/>
    </source>
</evidence>
<reference evidence="19" key="1">
    <citation type="submission" date="2016-06" db="EMBL/GenBank/DDBJ databases">
        <title>Parallel loss of symbiosis genes in relatives of nitrogen-fixing non-legume Parasponia.</title>
        <authorList>
            <person name="Van Velzen R."/>
            <person name="Holmer R."/>
            <person name="Bu F."/>
            <person name="Rutten L."/>
            <person name="Van Zeijl A."/>
            <person name="Liu W."/>
            <person name="Santuari L."/>
            <person name="Cao Q."/>
            <person name="Sharma T."/>
            <person name="Shen D."/>
            <person name="Roswanjaya Y."/>
            <person name="Wardhani T."/>
            <person name="Kalhor M.S."/>
            <person name="Jansen J."/>
            <person name="Van den Hoogen J."/>
            <person name="Gungor B."/>
            <person name="Hartog M."/>
            <person name="Hontelez J."/>
            <person name="Verver J."/>
            <person name="Yang W.-C."/>
            <person name="Schijlen E."/>
            <person name="Repin R."/>
            <person name="Schilthuizen M."/>
            <person name="Schranz E."/>
            <person name="Heidstra R."/>
            <person name="Miyata K."/>
            <person name="Fedorova E."/>
            <person name="Kohlen W."/>
            <person name="Bisseling T."/>
            <person name="Smit S."/>
            <person name="Geurts R."/>
        </authorList>
    </citation>
    <scope>NUCLEOTIDE SEQUENCE [LARGE SCALE GENOMIC DNA]</scope>
    <source>
        <strain evidence="19">cv. RG33-2</strain>
    </source>
</reference>
<keyword evidence="7 13" id="KW-0732">Signal</keyword>
<dbReference type="GO" id="GO:0048046">
    <property type="term" value="C:apoplast"/>
    <property type="evidence" value="ECO:0007669"/>
    <property type="project" value="UniProtKB-SubCell"/>
</dbReference>
<dbReference type="GO" id="GO:0048731">
    <property type="term" value="P:system development"/>
    <property type="evidence" value="ECO:0007669"/>
    <property type="project" value="UniProtKB-ARBA"/>
</dbReference>
<evidence type="ECO:0000256" key="5">
    <source>
        <dbReference type="ARBA" id="ARBA00022525"/>
    </source>
</evidence>
<dbReference type="PRINTS" id="PR00723">
    <property type="entry name" value="SUBTILISIN"/>
</dbReference>
<feature type="signal peptide" evidence="13">
    <location>
        <begin position="1"/>
        <end position="24"/>
    </location>
</feature>
<accession>A0A2P5BJF0</accession>
<comment type="subcellular location">
    <subcellularLocation>
        <location evidence="2">Secreted</location>
        <location evidence="2">Extracellular space</location>
        <location evidence="2">Apoplast</location>
    </subcellularLocation>
</comment>
<dbReference type="InterPro" id="IPR036852">
    <property type="entry name" value="Peptidase_S8/S53_dom_sf"/>
</dbReference>
<feature type="chain" id="PRO_5015160518" evidence="13">
    <location>
        <begin position="25"/>
        <end position="804"/>
    </location>
</feature>
<dbReference type="CDD" id="cd02120">
    <property type="entry name" value="PA_subtilisin_like"/>
    <property type="match status" value="1"/>
</dbReference>
<evidence type="ECO:0000256" key="9">
    <source>
        <dbReference type="ARBA" id="ARBA00022825"/>
    </source>
</evidence>
<feature type="domain" description="Inhibitor I9" evidence="16">
    <location>
        <begin position="36"/>
        <end position="127"/>
    </location>
</feature>
<dbReference type="InterPro" id="IPR034197">
    <property type="entry name" value="Peptidases_S8_3"/>
</dbReference>
<dbReference type="PROSITE" id="PS51892">
    <property type="entry name" value="SUBTILASE"/>
    <property type="match status" value="1"/>
</dbReference>
<evidence type="ECO:0000259" key="14">
    <source>
        <dbReference type="Pfam" id="PF00082"/>
    </source>
</evidence>
<keyword evidence="19" id="KW-1185">Reference proteome</keyword>
<dbReference type="GO" id="GO:0009610">
    <property type="term" value="P:response to symbiotic fungus"/>
    <property type="evidence" value="ECO:0007669"/>
    <property type="project" value="UniProtKB-ARBA"/>
</dbReference>
<organism evidence="18 19">
    <name type="scientific">Trema orientale</name>
    <name type="common">Charcoal tree</name>
    <name type="synonym">Celtis orientalis</name>
    <dbReference type="NCBI Taxonomy" id="63057"/>
    <lineage>
        <taxon>Eukaryota</taxon>
        <taxon>Viridiplantae</taxon>
        <taxon>Streptophyta</taxon>
        <taxon>Embryophyta</taxon>
        <taxon>Tracheophyta</taxon>
        <taxon>Spermatophyta</taxon>
        <taxon>Magnoliopsida</taxon>
        <taxon>eudicotyledons</taxon>
        <taxon>Gunneridae</taxon>
        <taxon>Pentapetalae</taxon>
        <taxon>rosids</taxon>
        <taxon>fabids</taxon>
        <taxon>Rosales</taxon>
        <taxon>Cannabaceae</taxon>
        <taxon>Trema</taxon>
    </lineage>
</organism>
<gene>
    <name evidence="18" type="primary">TorSBT20</name>
    <name evidence="18" type="ORF">TorRG33x02_319100</name>
</gene>
<comment type="caution">
    <text evidence="18">The sequence shown here is derived from an EMBL/GenBank/DDBJ whole genome shotgun (WGS) entry which is preliminary data.</text>
</comment>
<evidence type="ECO:0000256" key="10">
    <source>
        <dbReference type="ARBA" id="ARBA00023180"/>
    </source>
</evidence>
<dbReference type="SUPFAM" id="SSF52743">
    <property type="entry name" value="Subtilisin-like"/>
    <property type="match status" value="1"/>
</dbReference>
<dbReference type="InterPro" id="IPR045051">
    <property type="entry name" value="SBT"/>
</dbReference>
<protein>
    <submittedName>
        <fullName evidence="18">Subtilase</fullName>
    </submittedName>
</protein>
<dbReference type="Proteomes" id="UP000237000">
    <property type="component" value="Unassembled WGS sequence"/>
</dbReference>
<feature type="active site" description="Charge relay system" evidence="11 12">
    <location>
        <position position="162"/>
    </location>
</feature>
<dbReference type="InterPro" id="IPR000209">
    <property type="entry name" value="Peptidase_S8/S53_dom"/>
</dbReference>
<dbReference type="InterPro" id="IPR023828">
    <property type="entry name" value="Peptidase_S8_Ser-AS"/>
</dbReference>
<feature type="active site" description="Charge relay system" evidence="11 12">
    <location>
        <position position="581"/>
    </location>
</feature>
<evidence type="ECO:0000256" key="11">
    <source>
        <dbReference type="PIRSR" id="PIRSR615500-1"/>
    </source>
</evidence>
<evidence type="ECO:0000259" key="17">
    <source>
        <dbReference type="Pfam" id="PF17766"/>
    </source>
</evidence>
<evidence type="ECO:0000313" key="19">
    <source>
        <dbReference type="Proteomes" id="UP000237000"/>
    </source>
</evidence>
<evidence type="ECO:0000259" key="16">
    <source>
        <dbReference type="Pfam" id="PF05922"/>
    </source>
</evidence>
<keyword evidence="9 12" id="KW-0720">Serine protease</keyword>
<feature type="domain" description="Subtilisin-like protease fibronectin type-III" evidence="17">
    <location>
        <begin position="696"/>
        <end position="800"/>
    </location>
</feature>
<dbReference type="Pfam" id="PF02225">
    <property type="entry name" value="PA"/>
    <property type="match status" value="1"/>
</dbReference>
<evidence type="ECO:0000256" key="4">
    <source>
        <dbReference type="ARBA" id="ARBA00022523"/>
    </source>
</evidence>
<evidence type="ECO:0000256" key="7">
    <source>
        <dbReference type="ARBA" id="ARBA00022729"/>
    </source>
</evidence>
<dbReference type="OrthoDB" id="206201at2759"/>
<proteinExistence type="inferred from homology"/>
<dbReference type="GO" id="GO:0006508">
    <property type="term" value="P:proteolysis"/>
    <property type="evidence" value="ECO:0007669"/>
    <property type="project" value="UniProtKB-KW"/>
</dbReference>
<dbReference type="PROSITE" id="PS00138">
    <property type="entry name" value="SUBTILASE_SER"/>
    <property type="match status" value="1"/>
</dbReference>
<sequence>MAQFLAFLIYSSLVTFFSFLLVSGDQTNVHELSQTTYIVQVQNDLKPSNYSNVLDWYSSTLRSLKASTTTNFTISHKLLKTEEVDFLYLYTTVFQGFSAKLTRQQALELEKLPQILGVFRDQVRQLHTTRSPEFLGLVTKTEPNGLLKESDWGSNVTIGVIDSGVWPERRSFHDKDLGPVPPHWRGECVAGDQFPKTLCNKKLIGARYYYSGHLAHFGDRKKLVKSARDDVGHGTHTASTAAGRRVDNASFLGFARGVSHGIAPKARLAVYKACWEDGCSESDILAGIDDAVRDGVDVISISIGGQPTAYDDDVIAIASFGATRSGVVVSASGGNSGPTLGTVSNVAPWMTTVGAGTLDRKFPAEVVLGDGTVFTGSSLYDGKPFRAGKTFPVIYAGNATDLERRPAANDSIRGANDSDYYSELCVPGWLDAELVKGKIVVCDVGVIPIPAKGVVVKEAGGVGVIVANVAPYGEGLIAEAFLTPGVWITESARDKVLSYTITSENPRATMRFKGTKLGAKPAPMVSFFASRGPNSVSPYLLKPDLIAPGVDILAAWPDNIPPTWLSDDPRRTQFNIISGTSMSCPHVSGISALLKGAHPDWTPAMIKSAMMTTAYMNDRDGKPMRNERNHRTATVWDAGAGHVDPEKAVNPGLVYDITVDDYISFLCASNYSNQRIKVVTGKEVDCKKSKVMNTWELNYPAIVVPLSASGPSKLEVSVPRTVTHVSEGVSTYNVEITKPEGVTVRVVPEKMVFKKKGDKQSYVVKILADDHKRRGSSGTSEFGLLTWTYKKHRVTSPLVVTWVN</sequence>
<keyword evidence="4" id="KW-0052">Apoplast</keyword>